<dbReference type="AlphaFoldDB" id="A0AAW1PNQ4"/>
<comment type="caution">
    <text evidence="1">The sequence shown here is derived from an EMBL/GenBank/DDBJ whole genome shotgun (WGS) entry which is preliminary data.</text>
</comment>
<keyword evidence="2" id="KW-1185">Reference proteome</keyword>
<protein>
    <submittedName>
        <fullName evidence="1">Uncharacterized protein</fullName>
    </submittedName>
</protein>
<dbReference type="Gene3D" id="1.20.1260.10">
    <property type="match status" value="1"/>
</dbReference>
<sequence length="212" mass="23013">MASSILHASRVTCAAHSFVAPTLHQRIATASLPAQHKWVKQALRTWPAKRSAPTLSVMTKAGEDKPSFTQIPKAKTDEEAVTGALALAHDCEAAYGQAAEKVKDPELKKALEKFTGQATSQADQWRGLLNPPPDKETGFSSALNAGKVKLANLAGDSAIVKAIFNNSNDSLTAFREVSKREDFSKQTRQVASKLVPQAEEQLQFFEKWQAAN</sequence>
<gene>
    <name evidence="1" type="ORF">WJX73_008396</name>
</gene>
<organism evidence="1 2">
    <name type="scientific">Symbiochloris irregularis</name>
    <dbReference type="NCBI Taxonomy" id="706552"/>
    <lineage>
        <taxon>Eukaryota</taxon>
        <taxon>Viridiplantae</taxon>
        <taxon>Chlorophyta</taxon>
        <taxon>core chlorophytes</taxon>
        <taxon>Trebouxiophyceae</taxon>
        <taxon>Trebouxiales</taxon>
        <taxon>Trebouxiaceae</taxon>
        <taxon>Symbiochloris</taxon>
    </lineage>
</organism>
<dbReference type="EMBL" id="JALJOQ010000018">
    <property type="protein sequence ID" value="KAK9809622.1"/>
    <property type="molecule type" value="Genomic_DNA"/>
</dbReference>
<evidence type="ECO:0000313" key="2">
    <source>
        <dbReference type="Proteomes" id="UP001465755"/>
    </source>
</evidence>
<reference evidence="1 2" key="1">
    <citation type="journal article" date="2024" name="Nat. Commun.">
        <title>Phylogenomics reveals the evolutionary origins of lichenization in chlorophyte algae.</title>
        <authorList>
            <person name="Puginier C."/>
            <person name="Libourel C."/>
            <person name="Otte J."/>
            <person name="Skaloud P."/>
            <person name="Haon M."/>
            <person name="Grisel S."/>
            <person name="Petersen M."/>
            <person name="Berrin J.G."/>
            <person name="Delaux P.M."/>
            <person name="Dal Grande F."/>
            <person name="Keller J."/>
        </authorList>
    </citation>
    <scope>NUCLEOTIDE SEQUENCE [LARGE SCALE GENOMIC DNA]</scope>
    <source>
        <strain evidence="1 2">SAG 2036</strain>
    </source>
</reference>
<evidence type="ECO:0000313" key="1">
    <source>
        <dbReference type="EMBL" id="KAK9809622.1"/>
    </source>
</evidence>
<name>A0AAW1PNQ4_9CHLO</name>
<proteinExistence type="predicted"/>
<dbReference type="Proteomes" id="UP001465755">
    <property type="component" value="Unassembled WGS sequence"/>
</dbReference>
<accession>A0AAW1PNQ4</accession>
<dbReference type="InterPro" id="IPR012347">
    <property type="entry name" value="Ferritin-like"/>
</dbReference>